<feature type="region of interest" description="Disordered" evidence="1">
    <location>
        <begin position="307"/>
        <end position="451"/>
    </location>
</feature>
<feature type="transmembrane region" description="Helical" evidence="2">
    <location>
        <begin position="20"/>
        <end position="44"/>
    </location>
</feature>
<dbReference type="PANTHER" id="PTHR40761:SF1">
    <property type="entry name" value="CONSERVED INTEGRAL MEMBRANE ALANINE VALINE AND LEUCINE RICH PROTEIN-RELATED"/>
    <property type="match status" value="1"/>
</dbReference>
<feature type="transmembrane region" description="Helical" evidence="2">
    <location>
        <begin position="65"/>
        <end position="89"/>
    </location>
</feature>
<organism evidence="3 4">
    <name type="scientific">Thermomonospora echinospora</name>
    <dbReference type="NCBI Taxonomy" id="1992"/>
    <lineage>
        <taxon>Bacteria</taxon>
        <taxon>Bacillati</taxon>
        <taxon>Actinomycetota</taxon>
        <taxon>Actinomycetes</taxon>
        <taxon>Streptosporangiales</taxon>
        <taxon>Thermomonosporaceae</taxon>
        <taxon>Thermomonospora</taxon>
    </lineage>
</organism>
<feature type="transmembrane region" description="Helical" evidence="2">
    <location>
        <begin position="95"/>
        <end position="114"/>
    </location>
</feature>
<feature type="transmembrane region" description="Helical" evidence="2">
    <location>
        <begin position="285"/>
        <end position="302"/>
    </location>
</feature>
<feature type="transmembrane region" description="Helical" evidence="2">
    <location>
        <begin position="229"/>
        <end position="246"/>
    </location>
</feature>
<feature type="compositionally biased region" description="Pro residues" evidence="1">
    <location>
        <begin position="408"/>
        <end position="417"/>
    </location>
</feature>
<evidence type="ECO:0000256" key="1">
    <source>
        <dbReference type="SAM" id="MobiDB-lite"/>
    </source>
</evidence>
<dbReference type="PANTHER" id="PTHR40761">
    <property type="entry name" value="CONSERVED INTEGRAL MEMBRANE ALANINE VALINE AND LEUCINE RICH PROTEIN-RELATED"/>
    <property type="match status" value="1"/>
</dbReference>
<dbReference type="SUPFAM" id="SSF103481">
    <property type="entry name" value="Multidrug resistance efflux transporter EmrE"/>
    <property type="match status" value="1"/>
</dbReference>
<feature type="compositionally biased region" description="Low complexity" evidence="1">
    <location>
        <begin position="375"/>
        <end position="387"/>
    </location>
</feature>
<keyword evidence="2" id="KW-1133">Transmembrane helix</keyword>
<evidence type="ECO:0000256" key="2">
    <source>
        <dbReference type="SAM" id="Phobius"/>
    </source>
</evidence>
<evidence type="ECO:0000313" key="3">
    <source>
        <dbReference type="EMBL" id="SEG52113.1"/>
    </source>
</evidence>
<feature type="compositionally biased region" description="Basic and acidic residues" evidence="1">
    <location>
        <begin position="439"/>
        <end position="451"/>
    </location>
</feature>
<dbReference type="Proteomes" id="UP000236723">
    <property type="component" value="Unassembled WGS sequence"/>
</dbReference>
<name>A0A1H6ATW4_9ACTN</name>
<dbReference type="InterPro" id="IPR037185">
    <property type="entry name" value="EmrE-like"/>
</dbReference>
<sequence length="451" mass="48297">MSAVRTPRYWGVTWRGFGPYFYGMDGTLAAFGATGLYYVGFAVFKVAADRMEPVRGHRVHHMAWVILRSWIFLGGLVLVLGGLSLQIIALGELTLGVAVPIFVSGLVPLLLIALTVFGERLTLREWASLLLVAAAMLLLALSIEAPHPIDAGEVEPWRLAAVVVPPLAVSLALMALGDRRPDGRHARPVTGIAYGMSAGFPIGTAELAIKGWGDSTAPGLEILRTPYPYLTVLAAALGFGIIIVGFQRCRVSVVATVMTVSAKTYLLVMGTILYGEPWPDEAGQAALRVLALALAVGAVLLFPRHDDRAHSRHSPERDDGDPETPDPGQAPASALQGPPVPDPRGSDAPGPPRTPPAGPQRVQAPEPQWLPAPEPQQAAQPRQAPEPQRAPRPRPAPEPAPEIRRPYRPGPQRPPVPESRQPSAAEGGRPHTPKYGRPRTLDHDAPGEERP</sequence>
<dbReference type="Gene3D" id="1.10.3730.20">
    <property type="match status" value="1"/>
</dbReference>
<keyword evidence="4" id="KW-1185">Reference proteome</keyword>
<feature type="transmembrane region" description="Helical" evidence="2">
    <location>
        <begin position="253"/>
        <end position="273"/>
    </location>
</feature>
<dbReference type="AlphaFoldDB" id="A0A1H6ATW4"/>
<protein>
    <submittedName>
        <fullName evidence="3">Uncharacterized protein</fullName>
    </submittedName>
</protein>
<keyword evidence="2" id="KW-0472">Membrane</keyword>
<keyword evidence="2" id="KW-0812">Transmembrane</keyword>
<feature type="compositionally biased region" description="Basic and acidic residues" evidence="1">
    <location>
        <begin position="307"/>
        <end position="317"/>
    </location>
</feature>
<feature type="transmembrane region" description="Helical" evidence="2">
    <location>
        <begin position="157"/>
        <end position="177"/>
    </location>
</feature>
<accession>A0A1H6ATW4</accession>
<evidence type="ECO:0000313" key="4">
    <source>
        <dbReference type="Proteomes" id="UP000236723"/>
    </source>
</evidence>
<feature type="transmembrane region" description="Helical" evidence="2">
    <location>
        <begin position="126"/>
        <end position="145"/>
    </location>
</feature>
<reference evidence="4" key="1">
    <citation type="submission" date="2016-10" db="EMBL/GenBank/DDBJ databases">
        <authorList>
            <person name="Varghese N."/>
            <person name="Submissions S."/>
        </authorList>
    </citation>
    <scope>NUCLEOTIDE SEQUENCE [LARGE SCALE GENOMIC DNA]</scope>
    <source>
        <strain evidence="4">DSM 43163</strain>
    </source>
</reference>
<proteinExistence type="predicted"/>
<feature type="transmembrane region" description="Helical" evidence="2">
    <location>
        <begin position="189"/>
        <end position="209"/>
    </location>
</feature>
<feature type="compositionally biased region" description="Pro residues" evidence="1">
    <location>
        <begin position="349"/>
        <end position="358"/>
    </location>
</feature>
<dbReference type="EMBL" id="FNVO01000006">
    <property type="protein sequence ID" value="SEG52113.1"/>
    <property type="molecule type" value="Genomic_DNA"/>
</dbReference>
<gene>
    <name evidence="3" type="ORF">SAMN04489712_1067</name>
</gene>
<feature type="compositionally biased region" description="Pro residues" evidence="1">
    <location>
        <begin position="388"/>
        <end position="400"/>
    </location>
</feature>